<dbReference type="PANTHER" id="PTHR43133">
    <property type="entry name" value="RNA POLYMERASE ECF-TYPE SIGMA FACTO"/>
    <property type="match status" value="1"/>
</dbReference>
<dbReference type="InterPro" id="IPR007627">
    <property type="entry name" value="RNA_pol_sigma70_r2"/>
</dbReference>
<protein>
    <submittedName>
        <fullName evidence="7">Sigma-70 family RNA polymerase sigma factor</fullName>
    </submittedName>
</protein>
<dbReference type="EMBL" id="CP042436">
    <property type="protein sequence ID" value="QEC64039.1"/>
    <property type="molecule type" value="Genomic_DNA"/>
</dbReference>
<dbReference type="InterPro" id="IPR014284">
    <property type="entry name" value="RNA_pol_sigma-70_dom"/>
</dbReference>
<dbReference type="GO" id="GO:0006352">
    <property type="term" value="P:DNA-templated transcription initiation"/>
    <property type="evidence" value="ECO:0007669"/>
    <property type="project" value="InterPro"/>
</dbReference>
<evidence type="ECO:0000256" key="2">
    <source>
        <dbReference type="ARBA" id="ARBA00023015"/>
    </source>
</evidence>
<dbReference type="Proteomes" id="UP000321479">
    <property type="component" value="Chromosome"/>
</dbReference>
<dbReference type="InterPro" id="IPR036388">
    <property type="entry name" value="WH-like_DNA-bd_sf"/>
</dbReference>
<evidence type="ECO:0000256" key="4">
    <source>
        <dbReference type="ARBA" id="ARBA00023125"/>
    </source>
</evidence>
<dbReference type="Pfam" id="PF04542">
    <property type="entry name" value="Sigma70_r2"/>
    <property type="match status" value="1"/>
</dbReference>
<evidence type="ECO:0000313" key="8">
    <source>
        <dbReference type="Proteomes" id="UP000321479"/>
    </source>
</evidence>
<dbReference type="Gene3D" id="1.10.1740.10">
    <property type="match status" value="1"/>
</dbReference>
<evidence type="ECO:0000259" key="6">
    <source>
        <dbReference type="Pfam" id="PF04542"/>
    </source>
</evidence>
<dbReference type="PANTHER" id="PTHR43133:SF8">
    <property type="entry name" value="RNA POLYMERASE SIGMA FACTOR HI_1459-RELATED"/>
    <property type="match status" value="1"/>
</dbReference>
<keyword evidence="4" id="KW-0238">DNA-binding</keyword>
<reference evidence="7 8" key="1">
    <citation type="journal article" date="2017" name="Curr. Microbiol.">
        <title>Mucilaginibacter ginsenosidivorans sp. nov., Isolated from Soil of Ginseng Field.</title>
        <authorList>
            <person name="Kim M.M."/>
            <person name="Siddiqi M.Z."/>
            <person name="Im W.T."/>
        </authorList>
    </citation>
    <scope>NUCLEOTIDE SEQUENCE [LARGE SCALE GENOMIC DNA]</scope>
    <source>
        <strain evidence="7 8">Gsoil 3017</strain>
    </source>
</reference>
<dbReference type="InterPro" id="IPR013325">
    <property type="entry name" value="RNA_pol_sigma_r2"/>
</dbReference>
<dbReference type="RefSeq" id="WP_147032612.1">
    <property type="nucleotide sequence ID" value="NZ_CP042436.1"/>
</dbReference>
<keyword evidence="2" id="KW-0805">Transcription regulation</keyword>
<keyword evidence="8" id="KW-1185">Reference proteome</keyword>
<evidence type="ECO:0000313" key="7">
    <source>
        <dbReference type="EMBL" id="QEC64039.1"/>
    </source>
</evidence>
<dbReference type="NCBIfam" id="TIGR02937">
    <property type="entry name" value="sigma70-ECF"/>
    <property type="match status" value="1"/>
</dbReference>
<name>A0A5B8UYF5_9SPHI</name>
<dbReference type="OrthoDB" id="9782108at2"/>
<keyword evidence="5" id="KW-0804">Transcription</keyword>
<dbReference type="SUPFAM" id="SSF88659">
    <property type="entry name" value="Sigma3 and sigma4 domains of RNA polymerase sigma factors"/>
    <property type="match status" value="1"/>
</dbReference>
<dbReference type="KEGG" id="mgin:FRZ54_16135"/>
<dbReference type="InterPro" id="IPR039425">
    <property type="entry name" value="RNA_pol_sigma-70-like"/>
</dbReference>
<evidence type="ECO:0000256" key="1">
    <source>
        <dbReference type="ARBA" id="ARBA00010641"/>
    </source>
</evidence>
<feature type="domain" description="RNA polymerase sigma-70 region 2" evidence="6">
    <location>
        <begin position="28"/>
        <end position="87"/>
    </location>
</feature>
<keyword evidence="3" id="KW-0731">Sigma factor</keyword>
<gene>
    <name evidence="7" type="ORF">FRZ54_16135</name>
</gene>
<organism evidence="7 8">
    <name type="scientific">Mucilaginibacter ginsenosidivorans</name>
    <dbReference type="NCBI Taxonomy" id="398053"/>
    <lineage>
        <taxon>Bacteria</taxon>
        <taxon>Pseudomonadati</taxon>
        <taxon>Bacteroidota</taxon>
        <taxon>Sphingobacteriia</taxon>
        <taxon>Sphingobacteriales</taxon>
        <taxon>Sphingobacteriaceae</taxon>
        <taxon>Mucilaginibacter</taxon>
    </lineage>
</organism>
<evidence type="ECO:0000256" key="3">
    <source>
        <dbReference type="ARBA" id="ARBA00023082"/>
    </source>
</evidence>
<dbReference type="GO" id="GO:0016987">
    <property type="term" value="F:sigma factor activity"/>
    <property type="evidence" value="ECO:0007669"/>
    <property type="project" value="UniProtKB-KW"/>
</dbReference>
<dbReference type="GO" id="GO:0003677">
    <property type="term" value="F:DNA binding"/>
    <property type="evidence" value="ECO:0007669"/>
    <property type="project" value="UniProtKB-KW"/>
</dbReference>
<accession>A0A5B8UYF5</accession>
<dbReference type="SUPFAM" id="SSF88946">
    <property type="entry name" value="Sigma2 domain of RNA polymerase sigma factors"/>
    <property type="match status" value="1"/>
</dbReference>
<evidence type="ECO:0000256" key="5">
    <source>
        <dbReference type="ARBA" id="ARBA00023163"/>
    </source>
</evidence>
<proteinExistence type="inferred from homology"/>
<dbReference type="Gene3D" id="1.10.10.10">
    <property type="entry name" value="Winged helix-like DNA-binding domain superfamily/Winged helix DNA-binding domain"/>
    <property type="match status" value="1"/>
</dbReference>
<dbReference type="AlphaFoldDB" id="A0A5B8UYF5"/>
<comment type="similarity">
    <text evidence="1">Belongs to the sigma-70 factor family. ECF subfamily.</text>
</comment>
<dbReference type="InterPro" id="IPR013324">
    <property type="entry name" value="RNA_pol_sigma_r3/r4-like"/>
</dbReference>
<sequence>MQTTVEIDRKAVNTDMADLGRSLSTHWDYLFAYANMRLQNEDQAKDLVQDTFLSALEKLDRFEGRCMERTWLVSILKNKIADKYRRKTVLITYDVDNIADEDETSDLRDTETGYLTAAGTLRYRQVTHNDGVEKKEFDQFLRNYMQRLPALWSSVFTMKHLEDQPTKTICSELNVTASHCWVIMHRIKNNFRQYLEQNWN</sequence>